<dbReference type="Proteomes" id="UP000252415">
    <property type="component" value="Unassembled WGS sequence"/>
</dbReference>
<feature type="transmembrane region" description="Helical" evidence="5">
    <location>
        <begin position="301"/>
        <end position="319"/>
    </location>
</feature>
<dbReference type="InterPro" id="IPR002810">
    <property type="entry name" value="NfeD-like_C"/>
</dbReference>
<dbReference type="SUPFAM" id="SSF52096">
    <property type="entry name" value="ClpP/crotonase"/>
    <property type="match status" value="1"/>
</dbReference>
<evidence type="ECO:0000259" key="8">
    <source>
        <dbReference type="Pfam" id="PF25145"/>
    </source>
</evidence>
<keyword evidence="9" id="KW-0645">Protease</keyword>
<dbReference type="Pfam" id="PF25145">
    <property type="entry name" value="NfeD1b_N"/>
    <property type="match status" value="1"/>
</dbReference>
<feature type="transmembrane region" description="Helical" evidence="5">
    <location>
        <begin position="278"/>
        <end position="295"/>
    </location>
</feature>
<dbReference type="CDD" id="cd07021">
    <property type="entry name" value="Clp_protease_NfeD_like"/>
    <property type="match status" value="1"/>
</dbReference>
<dbReference type="GO" id="GO:0006508">
    <property type="term" value="P:proteolysis"/>
    <property type="evidence" value="ECO:0007669"/>
    <property type="project" value="UniProtKB-KW"/>
</dbReference>
<evidence type="ECO:0000256" key="2">
    <source>
        <dbReference type="ARBA" id="ARBA00022692"/>
    </source>
</evidence>
<dbReference type="InterPro" id="IPR056738">
    <property type="entry name" value="NfeD1b_N"/>
</dbReference>
<keyword evidence="2 5" id="KW-0812">Transmembrane</keyword>
<comment type="caution">
    <text evidence="9">The sequence shown here is derived from an EMBL/GenBank/DDBJ whole genome shotgun (WGS) entry which is preliminary data.</text>
</comment>
<evidence type="ECO:0000256" key="4">
    <source>
        <dbReference type="ARBA" id="ARBA00023136"/>
    </source>
</evidence>
<proteinExistence type="predicted"/>
<evidence type="ECO:0000256" key="1">
    <source>
        <dbReference type="ARBA" id="ARBA00004141"/>
    </source>
</evidence>
<dbReference type="EMBL" id="QPJD01000002">
    <property type="protein sequence ID" value="RCW51295.1"/>
    <property type="molecule type" value="Genomic_DNA"/>
</dbReference>
<dbReference type="Gene3D" id="2.40.50.140">
    <property type="entry name" value="Nucleic acid-binding proteins"/>
    <property type="match status" value="1"/>
</dbReference>
<feature type="transmembrane region" description="Helical" evidence="5">
    <location>
        <begin position="251"/>
        <end position="271"/>
    </location>
</feature>
<feature type="transmembrane region" description="Helical" evidence="5">
    <location>
        <begin position="351"/>
        <end position="370"/>
    </location>
</feature>
<dbReference type="Gene3D" id="3.90.226.10">
    <property type="entry name" value="2-enoyl-CoA Hydratase, Chain A, domain 1"/>
    <property type="match status" value="1"/>
</dbReference>
<dbReference type="Pfam" id="PF01957">
    <property type="entry name" value="NfeD"/>
    <property type="match status" value="1"/>
</dbReference>
<evidence type="ECO:0000313" key="9">
    <source>
        <dbReference type="EMBL" id="RCW51295.1"/>
    </source>
</evidence>
<gene>
    <name evidence="9" type="ORF">DFP97_102493</name>
</gene>
<dbReference type="PANTHER" id="PTHR33507:SF3">
    <property type="entry name" value="INNER MEMBRANE PROTEIN YBBJ"/>
    <property type="match status" value="1"/>
</dbReference>
<dbReference type="InterPro" id="IPR056739">
    <property type="entry name" value="NfeD_membrane"/>
</dbReference>
<dbReference type="GO" id="GO:0005886">
    <property type="term" value="C:plasma membrane"/>
    <property type="evidence" value="ECO:0007669"/>
    <property type="project" value="TreeGrafter"/>
</dbReference>
<evidence type="ECO:0000256" key="5">
    <source>
        <dbReference type="SAM" id="Phobius"/>
    </source>
</evidence>
<dbReference type="PANTHER" id="PTHR33507">
    <property type="entry name" value="INNER MEMBRANE PROTEIN YBBJ"/>
    <property type="match status" value="1"/>
</dbReference>
<dbReference type="InterPro" id="IPR052165">
    <property type="entry name" value="Membrane_assoc_protease"/>
</dbReference>
<accession>A0A368W6D0</accession>
<keyword evidence="4 5" id="KW-0472">Membrane</keyword>
<organism evidence="9 10">
    <name type="scientific">Paenibacillus prosopidis</name>
    <dbReference type="NCBI Taxonomy" id="630520"/>
    <lineage>
        <taxon>Bacteria</taxon>
        <taxon>Bacillati</taxon>
        <taxon>Bacillota</taxon>
        <taxon>Bacilli</taxon>
        <taxon>Bacillales</taxon>
        <taxon>Paenibacillaceae</taxon>
        <taxon>Paenibacillus</taxon>
    </lineage>
</organism>
<evidence type="ECO:0000313" key="10">
    <source>
        <dbReference type="Proteomes" id="UP000252415"/>
    </source>
</evidence>
<dbReference type="Pfam" id="PF24961">
    <property type="entry name" value="NfeD_membrane"/>
    <property type="match status" value="1"/>
</dbReference>
<name>A0A368W6D0_9BACL</name>
<dbReference type="InterPro" id="IPR012340">
    <property type="entry name" value="NA-bd_OB-fold"/>
</dbReference>
<keyword evidence="9" id="KW-0378">Hydrolase</keyword>
<dbReference type="AlphaFoldDB" id="A0A368W6D0"/>
<feature type="domain" description="NfeD1b N-terminal" evidence="8">
    <location>
        <begin position="47"/>
        <end position="234"/>
    </location>
</feature>
<keyword evidence="3 5" id="KW-1133">Transmembrane helix</keyword>
<evidence type="ECO:0000259" key="6">
    <source>
        <dbReference type="Pfam" id="PF01957"/>
    </source>
</evidence>
<feature type="domain" description="NfeD integral membrane" evidence="7">
    <location>
        <begin position="257"/>
        <end position="370"/>
    </location>
</feature>
<evidence type="ECO:0000259" key="7">
    <source>
        <dbReference type="Pfam" id="PF24961"/>
    </source>
</evidence>
<evidence type="ECO:0000256" key="3">
    <source>
        <dbReference type="ARBA" id="ARBA00022989"/>
    </source>
</evidence>
<dbReference type="GO" id="GO:0008233">
    <property type="term" value="F:peptidase activity"/>
    <property type="evidence" value="ECO:0007669"/>
    <property type="project" value="UniProtKB-KW"/>
</dbReference>
<sequence>MHINRWRRRLSAAPIMLLAALMLVTVAGLFGIPAEQTKAANDIGPAVYIVPVKQTVESGLQSFLERAYKEAEEAKAEHVILVVNTFGGKVINAEHIGHFIRSNKIPTTAFVEGKAVSAGTYIALNADNIVMQPGSTIGAAAVVDGSGTLIDNPKTVSFWVKEMMESAKLNGRDDQIAAAMVDQNVTLELKDKIGRDKLKGEILTLSASEAEKVGYSEYTANSVEEVITWLGLDGRTQVEVAPTLAENVARWLVNPVVMTVLLILGIAGIVIEMLVPGFGVPGIVGILSFGLYFFGHYVAGFAGMESVVLFVIGIALLIIEVFVPSFGILGILGSAALITGVVIAGSDPMTAFISIVVALVVAIIIITVFVRMNKTRGIWNKFILRDKLTTEEGYLSADVKDSLLGLEGVTITPLRPAGTVLIGGNRIDVVTSGEFVEANRKVKVMKAEGTWVVVKEIVQ</sequence>
<protein>
    <submittedName>
        <fullName evidence="9">Membrane-bound serine protease (ClpP class)</fullName>
    </submittedName>
</protein>
<feature type="domain" description="NfeD-like C-terminal" evidence="6">
    <location>
        <begin position="401"/>
        <end position="455"/>
    </location>
</feature>
<reference evidence="9 10" key="1">
    <citation type="submission" date="2018-07" db="EMBL/GenBank/DDBJ databases">
        <title>Genomic Encyclopedia of Type Strains, Phase III (KMG-III): the genomes of soil and plant-associated and newly described type strains.</title>
        <authorList>
            <person name="Whitman W."/>
        </authorList>
    </citation>
    <scope>NUCLEOTIDE SEQUENCE [LARGE SCALE GENOMIC DNA]</scope>
    <source>
        <strain evidence="9 10">CECT 7506</strain>
    </source>
</reference>
<comment type="subcellular location">
    <subcellularLocation>
        <location evidence="1">Membrane</location>
        <topology evidence="1">Multi-pass membrane protein</topology>
    </subcellularLocation>
</comment>
<dbReference type="InterPro" id="IPR029045">
    <property type="entry name" value="ClpP/crotonase-like_dom_sf"/>
</dbReference>
<dbReference type="RefSeq" id="WP_245975897.1">
    <property type="nucleotide sequence ID" value="NZ_QPJD01000002.1"/>
</dbReference>
<feature type="transmembrane region" description="Helical" evidence="5">
    <location>
        <begin position="12"/>
        <end position="32"/>
    </location>
</feature>
<keyword evidence="10" id="KW-1185">Reference proteome</keyword>